<organism evidence="2 3">
    <name type="scientific">Pisum sativum</name>
    <name type="common">Garden pea</name>
    <name type="synonym">Lathyrus oleraceus</name>
    <dbReference type="NCBI Taxonomy" id="3888"/>
    <lineage>
        <taxon>Eukaryota</taxon>
        <taxon>Viridiplantae</taxon>
        <taxon>Streptophyta</taxon>
        <taxon>Embryophyta</taxon>
        <taxon>Tracheophyta</taxon>
        <taxon>Spermatophyta</taxon>
        <taxon>Magnoliopsida</taxon>
        <taxon>eudicotyledons</taxon>
        <taxon>Gunneridae</taxon>
        <taxon>Pentapetalae</taxon>
        <taxon>rosids</taxon>
        <taxon>fabids</taxon>
        <taxon>Fabales</taxon>
        <taxon>Fabaceae</taxon>
        <taxon>Papilionoideae</taxon>
        <taxon>50 kb inversion clade</taxon>
        <taxon>NPAAA clade</taxon>
        <taxon>Hologalegina</taxon>
        <taxon>IRL clade</taxon>
        <taxon>Fabeae</taxon>
        <taxon>Lathyrus</taxon>
    </lineage>
</organism>
<evidence type="ECO:0000313" key="3">
    <source>
        <dbReference type="Proteomes" id="UP001058974"/>
    </source>
</evidence>
<dbReference type="AlphaFoldDB" id="A0A9D4WXC0"/>
<dbReference type="PANTHER" id="PTHR46951">
    <property type="entry name" value="BED-TYPE DOMAIN-CONTAINING PROTEIN"/>
    <property type="match status" value="1"/>
</dbReference>
<dbReference type="PANTHER" id="PTHR46951:SF3">
    <property type="entry name" value="OS01G0547200 PROTEIN"/>
    <property type="match status" value="1"/>
</dbReference>
<dbReference type="Gramene" id="Psat05G0565800-T1">
    <property type="protein sequence ID" value="KAI5410246.1"/>
    <property type="gene ID" value="KIW84_055658"/>
</dbReference>
<gene>
    <name evidence="2" type="ORF">KIW84_055658</name>
</gene>
<evidence type="ECO:0000313" key="2">
    <source>
        <dbReference type="EMBL" id="KAI5410246.1"/>
    </source>
</evidence>
<dbReference type="EMBL" id="JAMSHJ010000005">
    <property type="protein sequence ID" value="KAI5410246.1"/>
    <property type="molecule type" value="Genomic_DNA"/>
</dbReference>
<name>A0A9D4WXC0_PEA</name>
<feature type="region of interest" description="Disordered" evidence="1">
    <location>
        <begin position="150"/>
        <end position="198"/>
    </location>
</feature>
<evidence type="ECO:0000256" key="1">
    <source>
        <dbReference type="SAM" id="MobiDB-lite"/>
    </source>
</evidence>
<comment type="caution">
    <text evidence="2">The sequence shown here is derived from an EMBL/GenBank/DDBJ whole genome shotgun (WGS) entry which is preliminary data.</text>
</comment>
<proteinExistence type="predicted"/>
<dbReference type="Proteomes" id="UP001058974">
    <property type="component" value="Chromosome 5"/>
</dbReference>
<feature type="compositionally biased region" description="Low complexity" evidence="1">
    <location>
        <begin position="167"/>
        <end position="194"/>
    </location>
</feature>
<protein>
    <recommendedName>
        <fullName evidence="4">BED-type domain-containing protein</fullName>
    </recommendedName>
</protein>
<accession>A0A9D4WXC0</accession>
<evidence type="ECO:0008006" key="4">
    <source>
        <dbReference type="Google" id="ProtNLM"/>
    </source>
</evidence>
<keyword evidence="3" id="KW-1185">Reference proteome</keyword>
<reference evidence="2 3" key="1">
    <citation type="journal article" date="2022" name="Nat. Genet.">
        <title>Improved pea reference genome and pan-genome highlight genomic features and evolutionary characteristics.</title>
        <authorList>
            <person name="Yang T."/>
            <person name="Liu R."/>
            <person name="Luo Y."/>
            <person name="Hu S."/>
            <person name="Wang D."/>
            <person name="Wang C."/>
            <person name="Pandey M.K."/>
            <person name="Ge S."/>
            <person name="Xu Q."/>
            <person name="Li N."/>
            <person name="Li G."/>
            <person name="Huang Y."/>
            <person name="Saxena R.K."/>
            <person name="Ji Y."/>
            <person name="Li M."/>
            <person name="Yan X."/>
            <person name="He Y."/>
            <person name="Liu Y."/>
            <person name="Wang X."/>
            <person name="Xiang C."/>
            <person name="Varshney R.K."/>
            <person name="Ding H."/>
            <person name="Gao S."/>
            <person name="Zong X."/>
        </authorList>
    </citation>
    <scope>NUCLEOTIDE SEQUENCE [LARGE SCALE GENOMIC DNA]</scope>
    <source>
        <strain evidence="2 3">cv. Zhongwan 6</strain>
    </source>
</reference>
<dbReference type="PROSITE" id="PS51257">
    <property type="entry name" value="PROKAR_LIPOPROTEIN"/>
    <property type="match status" value="1"/>
</dbReference>
<sequence length="384" mass="42755">MSRSASGSVGQSSTTQSSQSCNQPQNVQSIRQKTDPAWNHCKLTIEEGGKKVLLCVHCAEEFRGGGINRIKQYLAGNNGDALSCKKVDEDTRYIMEENLKEIAAKKKKSVDTWDDEHPFGPNVMEFDRDDIHEIPPPQVAEARVNTTIPPASQRAKKRTIETTEIMSRSASGSVGQSSTTQSSQSCNQPQNVQSIRQKTDPAWNHCKLTIEEGGKKVYICVHCAEEFRGGGINRIKQYLAGNNGDALSCKKVDEDTRYIMEENLKEIAAKKKKSVDTWDDEHPFGPNVMEFDRDDIHEIPPPQVAEARVNTTIPPASQRAKKRTIETTGNYFATKIAPRAQPTIISVFAVKEAVHKVDLVIVTLQLAKEIGVYLKKYTQKRGID</sequence>
<feature type="region of interest" description="Disordered" evidence="1">
    <location>
        <begin position="1"/>
        <end position="33"/>
    </location>
</feature>
<feature type="compositionally biased region" description="Low complexity" evidence="1">
    <location>
        <begin position="1"/>
        <end position="29"/>
    </location>
</feature>